<dbReference type="EMBL" id="JACXVP010000011">
    <property type="protein sequence ID" value="KAG5577141.1"/>
    <property type="molecule type" value="Genomic_DNA"/>
</dbReference>
<dbReference type="OrthoDB" id="10348093at2759"/>
<accession>A0A9J5WP75</accession>
<dbReference type="AlphaFoldDB" id="A0A9J5WP75"/>
<protein>
    <submittedName>
        <fullName evidence="1">Uncharacterized protein</fullName>
    </submittedName>
</protein>
<evidence type="ECO:0000313" key="1">
    <source>
        <dbReference type="EMBL" id="KAG5577141.1"/>
    </source>
</evidence>
<dbReference type="PANTHER" id="PTHR48449:SF1">
    <property type="entry name" value="DUF1985 DOMAIN-CONTAINING PROTEIN"/>
    <property type="match status" value="1"/>
</dbReference>
<dbReference type="Proteomes" id="UP000824120">
    <property type="component" value="Chromosome 11"/>
</dbReference>
<proteinExistence type="predicted"/>
<organism evidence="1 2">
    <name type="scientific">Solanum commersonii</name>
    <name type="common">Commerson's wild potato</name>
    <name type="synonym">Commerson's nightshade</name>
    <dbReference type="NCBI Taxonomy" id="4109"/>
    <lineage>
        <taxon>Eukaryota</taxon>
        <taxon>Viridiplantae</taxon>
        <taxon>Streptophyta</taxon>
        <taxon>Embryophyta</taxon>
        <taxon>Tracheophyta</taxon>
        <taxon>Spermatophyta</taxon>
        <taxon>Magnoliopsida</taxon>
        <taxon>eudicotyledons</taxon>
        <taxon>Gunneridae</taxon>
        <taxon>Pentapetalae</taxon>
        <taxon>asterids</taxon>
        <taxon>lamiids</taxon>
        <taxon>Solanales</taxon>
        <taxon>Solanaceae</taxon>
        <taxon>Solanoideae</taxon>
        <taxon>Solaneae</taxon>
        <taxon>Solanum</taxon>
    </lineage>
</organism>
<comment type="caution">
    <text evidence="1">The sequence shown here is derived from an EMBL/GenBank/DDBJ whole genome shotgun (WGS) entry which is preliminary data.</text>
</comment>
<dbReference type="PANTHER" id="PTHR48449">
    <property type="entry name" value="DUF1985 DOMAIN-CONTAINING PROTEIN"/>
    <property type="match status" value="1"/>
</dbReference>
<sequence>MKKKKKVLNPLHVMSKSLSIININWLKMVSKKSLFDSYTWSRESFDLTIEYLLKNLNSTKSQYNLHGFLWAFAALAFEAIPSIQRFAKNSSSERTILRTIKWMAATPVYKIILG</sequence>
<name>A0A9J5WP75_SOLCO</name>
<evidence type="ECO:0000313" key="2">
    <source>
        <dbReference type="Proteomes" id="UP000824120"/>
    </source>
</evidence>
<gene>
    <name evidence="1" type="ORF">H5410_057275</name>
</gene>
<keyword evidence="2" id="KW-1185">Reference proteome</keyword>
<reference evidence="1 2" key="1">
    <citation type="submission" date="2020-09" db="EMBL/GenBank/DDBJ databases">
        <title>De no assembly of potato wild relative species, Solanum commersonii.</title>
        <authorList>
            <person name="Cho K."/>
        </authorList>
    </citation>
    <scope>NUCLEOTIDE SEQUENCE [LARGE SCALE GENOMIC DNA]</scope>
    <source>
        <strain evidence="1">LZ3.2</strain>
        <tissue evidence="1">Leaf</tissue>
    </source>
</reference>